<reference evidence="1" key="1">
    <citation type="submission" date="2023-05" db="EMBL/GenBank/DDBJ databases">
        <title>Streptantibioticus silvisoli sp. nov., acidotolerant actinomycetes 1 from pine litter.</title>
        <authorList>
            <person name="Swiecimska M."/>
            <person name="Golinska P."/>
            <person name="Sangal V."/>
            <person name="Wachnowicz B."/>
            <person name="Goodfellow M."/>
        </authorList>
    </citation>
    <scope>NUCLEOTIDE SEQUENCE</scope>
    <source>
        <strain evidence="1">SL13</strain>
    </source>
</reference>
<dbReference type="AlphaFoldDB" id="A0AA90H5C0"/>
<protein>
    <submittedName>
        <fullName evidence="1">Uncharacterized protein</fullName>
    </submittedName>
</protein>
<dbReference type="RefSeq" id="WP_271313093.1">
    <property type="nucleotide sequence ID" value="NZ_JABXJJ020000003.1"/>
</dbReference>
<name>A0AA90H5C0_9ACTN</name>
<organism evidence="1">
    <name type="scientific">Streptantibioticus silvisoli</name>
    <dbReference type="NCBI Taxonomy" id="2705255"/>
    <lineage>
        <taxon>Bacteria</taxon>
        <taxon>Bacillati</taxon>
        <taxon>Actinomycetota</taxon>
        <taxon>Actinomycetes</taxon>
        <taxon>Kitasatosporales</taxon>
        <taxon>Streptomycetaceae</taxon>
        <taxon>Streptantibioticus</taxon>
    </lineage>
</organism>
<gene>
    <name evidence="1" type="ORF">POF50_003350</name>
</gene>
<evidence type="ECO:0000313" key="1">
    <source>
        <dbReference type="EMBL" id="MDI5968392.1"/>
    </source>
</evidence>
<comment type="caution">
    <text evidence="1">The sequence shown here is derived from an EMBL/GenBank/DDBJ whole genome shotgun (WGS) entry which is preliminary data.</text>
</comment>
<accession>A0AA90H5C0</accession>
<dbReference type="EMBL" id="JABXJJ020000003">
    <property type="protein sequence ID" value="MDI5968392.1"/>
    <property type="molecule type" value="Genomic_DNA"/>
</dbReference>
<proteinExistence type="predicted"/>
<sequence>MAESHLIDLRRRYTGETWAGAKERIGLLPEGSPLIPSARGDQAFLEGQVLRALLEYPTTYTTRPLRVLRVMPVEGRIVVRFAADSDPDGLAELIAWGLFSSGGKDDLRGISGLRVIAAGHNRLDLGLYGTTACLRLEGVPDRSWIRAEEVRLLAADKYGERSPCRHRSLTPGEKAFAREHSWFLEGWRETAALGSALLRRLLIFRSGADWLDMAGFTKYTDTYGFRLTFARSRWTDHDVLVRHLTHPLCGIALTRDKRTCSCAFGERNCRLWFDGPEQTPGRLDLQMLEVNGDCEIAEYNQVLTFGGSPSEEITHVTGNPPGATAECAPKCHQRHGAVAYIHRVARSRRKERDRLRPKAL</sequence>